<comment type="caution">
    <text evidence="4">The sequence shown here is derived from an EMBL/GenBank/DDBJ whole genome shotgun (WGS) entry which is preliminary data.</text>
</comment>
<dbReference type="InterPro" id="IPR052336">
    <property type="entry name" value="MlaD_Phospholipid_Transporter"/>
</dbReference>
<gene>
    <name evidence="4" type="ORF">PS9374_00336</name>
</gene>
<evidence type="ECO:0000259" key="3">
    <source>
        <dbReference type="Pfam" id="PF11887"/>
    </source>
</evidence>
<dbReference type="InterPro" id="IPR003399">
    <property type="entry name" value="Mce/MlaD"/>
</dbReference>
<evidence type="ECO:0000259" key="2">
    <source>
        <dbReference type="Pfam" id="PF02470"/>
    </source>
</evidence>
<feature type="domain" description="Mce/MlaD" evidence="2">
    <location>
        <begin position="68"/>
        <end position="140"/>
    </location>
</feature>
<evidence type="ECO:0000313" key="4">
    <source>
        <dbReference type="EMBL" id="GAT64705.1"/>
    </source>
</evidence>
<feature type="region of interest" description="Disordered" evidence="1">
    <location>
        <begin position="354"/>
        <end position="377"/>
    </location>
</feature>
<reference evidence="5" key="2">
    <citation type="submission" date="2016-04" db="EMBL/GenBank/DDBJ databases">
        <title>Planomonospora sphaerica JCM9374 whole genome shotgun sequence.</title>
        <authorList>
            <person name="Suzuki T."/>
            <person name="Dohra H."/>
            <person name="Kodani S."/>
        </authorList>
    </citation>
    <scope>NUCLEOTIDE SEQUENCE [LARGE SCALE GENOMIC DNA]</scope>
    <source>
        <strain evidence="5">JCM 9374</strain>
    </source>
</reference>
<dbReference type="Proteomes" id="UP000077701">
    <property type="component" value="Unassembled WGS sequence"/>
</dbReference>
<name>A0A171B650_9ACTN</name>
<sequence>MTRWSRTAARPAGRAPVLPPARACAPARGLVPVLTLLRAPARALALTLVLATSAACSLQTLGAPSGELTLTAVFDDVQSLVAGHSVQVADVRIGSVTGIRLEGYRARVTMSVEDGHRVPEGTSAVVAKTSILGENYVELRLPEGDGAADMSTGPFLADGAEIAETSVEPDIEQVTERAGPLIDALGAQDVNAILDAAATGIGGKGRDLNRLLRQTADVAAAYAGSRAELARTIDGLAELGDDLAAGSGELDRLPGSLQAAAARLNHGRKHVKKTLKELTALAREVNTTVYPRHAARLRALLRRLDAVSAATVRGKEDLKLLLDRVQYFVDQPPIVVNGQLLAYVWMKGLLLPEPGDGDRPRRPDPAGDLRLLLEPPR</sequence>
<reference evidence="4 5" key="1">
    <citation type="journal article" date="2016" name="Genome Announc.">
        <title>Draft Genome Sequence of Planomonospora sphaerica JCM9374, a Rare Actinomycete.</title>
        <authorList>
            <person name="Dohra H."/>
            <person name="Suzuki T."/>
            <person name="Inoue Y."/>
            <person name="Kodani S."/>
        </authorList>
    </citation>
    <scope>NUCLEOTIDE SEQUENCE [LARGE SCALE GENOMIC DNA]</scope>
    <source>
        <strain evidence="4 5">JCM 9374</strain>
    </source>
</reference>
<feature type="compositionally biased region" description="Low complexity" evidence="1">
    <location>
        <begin position="368"/>
        <end position="377"/>
    </location>
</feature>
<dbReference type="OrthoDB" id="3460101at2"/>
<dbReference type="NCBIfam" id="TIGR00996">
    <property type="entry name" value="Mtu_fam_mce"/>
    <property type="match status" value="1"/>
</dbReference>
<proteinExistence type="predicted"/>
<dbReference type="InterPro" id="IPR024516">
    <property type="entry name" value="Mce_C"/>
</dbReference>
<dbReference type="AlphaFoldDB" id="A0A171B650"/>
<feature type="domain" description="Mammalian cell entry C-terminal" evidence="3">
    <location>
        <begin position="156"/>
        <end position="326"/>
    </location>
</feature>
<dbReference type="EMBL" id="BDCX01000001">
    <property type="protein sequence ID" value="GAT64705.1"/>
    <property type="molecule type" value="Genomic_DNA"/>
</dbReference>
<dbReference type="Pfam" id="PF11887">
    <property type="entry name" value="Mce4_CUP1"/>
    <property type="match status" value="1"/>
</dbReference>
<dbReference type="Pfam" id="PF02470">
    <property type="entry name" value="MlaD"/>
    <property type="match status" value="1"/>
</dbReference>
<evidence type="ECO:0000313" key="5">
    <source>
        <dbReference type="Proteomes" id="UP000077701"/>
    </source>
</evidence>
<feature type="compositionally biased region" description="Basic and acidic residues" evidence="1">
    <location>
        <begin position="356"/>
        <end position="367"/>
    </location>
</feature>
<accession>A0A171B650</accession>
<dbReference type="STRING" id="161355.PS9374_00336"/>
<dbReference type="RefSeq" id="WP_084007915.1">
    <property type="nucleotide sequence ID" value="NZ_BDCX01000001.1"/>
</dbReference>
<dbReference type="InterPro" id="IPR005693">
    <property type="entry name" value="Mce"/>
</dbReference>
<dbReference type="PANTHER" id="PTHR33371">
    <property type="entry name" value="INTERMEMBRANE PHOSPHOLIPID TRANSPORT SYSTEM BINDING PROTEIN MLAD-RELATED"/>
    <property type="match status" value="1"/>
</dbReference>
<evidence type="ECO:0000256" key="1">
    <source>
        <dbReference type="SAM" id="MobiDB-lite"/>
    </source>
</evidence>
<keyword evidence="5" id="KW-1185">Reference proteome</keyword>
<protein>
    <submittedName>
        <fullName evidence="4">Virulence factor Mce</fullName>
    </submittedName>
</protein>
<organism evidence="4 5">
    <name type="scientific">Planomonospora sphaerica</name>
    <dbReference type="NCBI Taxonomy" id="161355"/>
    <lineage>
        <taxon>Bacteria</taxon>
        <taxon>Bacillati</taxon>
        <taxon>Actinomycetota</taxon>
        <taxon>Actinomycetes</taxon>
        <taxon>Streptosporangiales</taxon>
        <taxon>Streptosporangiaceae</taxon>
        <taxon>Planomonospora</taxon>
    </lineage>
</organism>
<dbReference type="PANTHER" id="PTHR33371:SF4">
    <property type="entry name" value="INTERMEMBRANE PHOSPHOLIPID TRANSPORT SYSTEM BINDING PROTEIN MLAD"/>
    <property type="match status" value="1"/>
</dbReference>